<reference evidence="11" key="1">
    <citation type="submission" date="2016-05" db="EMBL/GenBank/DDBJ databases">
        <authorList>
            <person name="Behera P."/>
            <person name="Vaishampayan P."/>
            <person name="Singh N."/>
            <person name="Raina V."/>
            <person name="Suar M."/>
            <person name="Pattnaik A."/>
            <person name="Rastogi G."/>
        </authorList>
    </citation>
    <scope>NUCLEOTIDE SEQUENCE [LARGE SCALE GENOMIC DNA]</scope>
    <source>
        <strain evidence="11">MP23</strain>
    </source>
</reference>
<dbReference type="NCBIfam" id="TIGR00125">
    <property type="entry name" value="cyt_tran_rel"/>
    <property type="match status" value="1"/>
</dbReference>
<dbReference type="InterPro" id="IPR014729">
    <property type="entry name" value="Rossmann-like_a/b/a_fold"/>
</dbReference>
<dbReference type="Pfam" id="PF08218">
    <property type="entry name" value="Citrate_ly_lig"/>
    <property type="match status" value="1"/>
</dbReference>
<dbReference type="GO" id="GO:0016747">
    <property type="term" value="F:acyltransferase activity, transferring groups other than amino-acyl groups"/>
    <property type="evidence" value="ECO:0007669"/>
    <property type="project" value="InterPro"/>
</dbReference>
<proteinExistence type="predicted"/>
<feature type="domain" description="N-acetyltransferase" evidence="9">
    <location>
        <begin position="1"/>
        <end position="130"/>
    </location>
</feature>
<dbReference type="SMART" id="SM00764">
    <property type="entry name" value="Citrate_ly_lig"/>
    <property type="match status" value="1"/>
</dbReference>
<gene>
    <name evidence="10" type="ORF">A9B99_20640</name>
</gene>
<dbReference type="InterPro" id="IPR004821">
    <property type="entry name" value="Cyt_trans-like"/>
</dbReference>
<keyword evidence="3 8" id="KW-0067">ATP-binding</keyword>
<evidence type="ECO:0000259" key="9">
    <source>
        <dbReference type="PROSITE" id="PS51186"/>
    </source>
</evidence>
<dbReference type="CDD" id="cd02169">
    <property type="entry name" value="Citrate_lyase_ligase"/>
    <property type="match status" value="1"/>
</dbReference>
<evidence type="ECO:0000256" key="3">
    <source>
        <dbReference type="ARBA" id="ARBA00022840"/>
    </source>
</evidence>
<organism evidence="10 11">
    <name type="scientific">Mangrovibacter phragmitis</name>
    <dbReference type="NCBI Taxonomy" id="1691903"/>
    <lineage>
        <taxon>Bacteria</taxon>
        <taxon>Pseudomonadati</taxon>
        <taxon>Pseudomonadota</taxon>
        <taxon>Gammaproteobacteria</taxon>
        <taxon>Enterobacterales</taxon>
        <taxon>Enterobacteriaceae</taxon>
        <taxon>Mangrovibacter</taxon>
    </lineage>
</organism>
<accession>A0A1B7L5I6</accession>
<dbReference type="NCBIfam" id="TIGR00124">
    <property type="entry name" value="cit_ly_ligase"/>
    <property type="match status" value="1"/>
</dbReference>
<evidence type="ECO:0000256" key="7">
    <source>
        <dbReference type="ARBA" id="ARBA00068968"/>
    </source>
</evidence>
<evidence type="ECO:0000256" key="6">
    <source>
        <dbReference type="ARBA" id="ARBA00066591"/>
    </source>
</evidence>
<dbReference type="SUPFAM" id="SSF55729">
    <property type="entry name" value="Acyl-CoA N-acyltransferases (Nat)"/>
    <property type="match status" value="1"/>
</dbReference>
<dbReference type="InterPro" id="IPR005216">
    <property type="entry name" value="Citrate_lyase_ligase"/>
</dbReference>
<dbReference type="Gene3D" id="3.40.50.620">
    <property type="entry name" value="HUPs"/>
    <property type="match status" value="1"/>
</dbReference>
<dbReference type="OrthoDB" id="9779753at2"/>
<dbReference type="Proteomes" id="UP000078225">
    <property type="component" value="Unassembled WGS sequence"/>
</dbReference>
<keyword evidence="2 8" id="KW-0547">Nucleotide-binding</keyword>
<name>A0A1B7L5I6_9ENTR</name>
<dbReference type="PANTHER" id="PTHR40599:SF1">
    <property type="entry name" value="[CITRATE [PRO-3S]-LYASE] LIGASE"/>
    <property type="match status" value="1"/>
</dbReference>
<dbReference type="FunFam" id="3.40.50.620:FF:000071">
    <property type="entry name" value="[Citrate [pro-3S]-lyase] ligase"/>
    <property type="match status" value="1"/>
</dbReference>
<dbReference type="PROSITE" id="PS51186">
    <property type="entry name" value="GNAT"/>
    <property type="match status" value="1"/>
</dbReference>
<dbReference type="SUPFAM" id="SSF52374">
    <property type="entry name" value="Nucleotidylyl transferase"/>
    <property type="match status" value="1"/>
</dbReference>
<comment type="function">
    <text evidence="5 8">Acetylation of prosthetic group (2-(5''-phosphoribosyl)-3'-dephosphocoenzyme-A) of the gamma subunit of citrate lyase.</text>
</comment>
<dbReference type="AlphaFoldDB" id="A0A1B7L5I6"/>
<dbReference type="STRING" id="1691903.A9B99_20640"/>
<dbReference type="Pfam" id="PF00583">
    <property type="entry name" value="Acetyltransf_1"/>
    <property type="match status" value="1"/>
</dbReference>
<evidence type="ECO:0000256" key="4">
    <source>
        <dbReference type="ARBA" id="ARBA00051405"/>
    </source>
</evidence>
<keyword evidence="1 8" id="KW-0436">Ligase</keyword>
<keyword evidence="11" id="KW-1185">Reference proteome</keyword>
<evidence type="ECO:0000256" key="2">
    <source>
        <dbReference type="ARBA" id="ARBA00022741"/>
    </source>
</evidence>
<protein>
    <recommendedName>
        <fullName evidence="7 8">[Citrate [pro-3S]-lyase] ligase</fullName>
        <ecNumber evidence="6 8">6.2.1.22</ecNumber>
    </recommendedName>
</protein>
<comment type="caution">
    <text evidence="10">The sequence shown here is derived from an EMBL/GenBank/DDBJ whole genome shotgun (WGS) entry which is preliminary data.</text>
</comment>
<sequence length="347" mass="39309">MDDAPVDFHVINISRNAQRAEAVRTLLAANRLGMDSDVRYFMLALDNQRLVGCAGLAKNIIKCVAVAPEWRGQNLSARLLQEVERYALAQGYFHLFLYTRPYNIDKFAQSGFWPIVQCDDSAVLMENTPIGIQRYCKQLRTLRKSGARIGSIVMNANPFTLGHRYLAEQAARACDWLHLFVVREDASFFPFNERLAMVRSGVADIPNLTVHEGSHYLISRATFPGYFLKDKGAIEQAWGGMDLLIFRHYIAPALGITHRFVGSEPFCPVTRQYNQSMHSWLEATDTDQTPNITVVEIPRMCRKASGEAISASEVRRLLKTQHFARIRDIVPHTTYSLLLQQYRAAVA</sequence>
<dbReference type="Gene3D" id="3.40.630.30">
    <property type="match status" value="1"/>
</dbReference>
<dbReference type="EC" id="6.2.1.22" evidence="6 8"/>
<dbReference type="InterPro" id="IPR016181">
    <property type="entry name" value="Acyl_CoA_acyltransferase"/>
</dbReference>
<evidence type="ECO:0000313" key="10">
    <source>
        <dbReference type="EMBL" id="OAT77617.1"/>
    </source>
</evidence>
<dbReference type="GO" id="GO:0005524">
    <property type="term" value="F:ATP binding"/>
    <property type="evidence" value="ECO:0007669"/>
    <property type="project" value="UniProtKB-UniRule"/>
</dbReference>
<evidence type="ECO:0000256" key="5">
    <source>
        <dbReference type="ARBA" id="ARBA00058086"/>
    </source>
</evidence>
<dbReference type="GO" id="GO:0008771">
    <property type="term" value="F:[citrate (pro-3S)-lyase] ligase activity"/>
    <property type="evidence" value="ECO:0007669"/>
    <property type="project" value="UniProtKB-EC"/>
</dbReference>
<dbReference type="PANTHER" id="PTHR40599">
    <property type="entry name" value="[CITRATE [PRO-3S]-LYASE] LIGASE"/>
    <property type="match status" value="1"/>
</dbReference>
<dbReference type="EMBL" id="LYRP01000006">
    <property type="protein sequence ID" value="OAT77617.1"/>
    <property type="molecule type" value="Genomic_DNA"/>
</dbReference>
<dbReference type="GO" id="GO:0016829">
    <property type="term" value="F:lyase activity"/>
    <property type="evidence" value="ECO:0007669"/>
    <property type="project" value="UniProtKB-KW"/>
</dbReference>
<keyword evidence="10" id="KW-0456">Lyase</keyword>
<evidence type="ECO:0000256" key="8">
    <source>
        <dbReference type="PIRNR" id="PIRNR005751"/>
    </source>
</evidence>
<comment type="catalytic activity">
    <reaction evidence="4 8">
        <text>holo-[citrate lyase ACP] + acetate + ATP = acetyl-[citrate lyase ACP] + AMP + diphosphate</text>
        <dbReference type="Rhea" id="RHEA:23788"/>
        <dbReference type="Rhea" id="RHEA-COMP:10158"/>
        <dbReference type="Rhea" id="RHEA-COMP:13710"/>
        <dbReference type="ChEBI" id="CHEBI:30089"/>
        <dbReference type="ChEBI" id="CHEBI:30616"/>
        <dbReference type="ChEBI" id="CHEBI:33019"/>
        <dbReference type="ChEBI" id="CHEBI:82683"/>
        <dbReference type="ChEBI" id="CHEBI:137976"/>
        <dbReference type="ChEBI" id="CHEBI:456215"/>
        <dbReference type="EC" id="6.2.1.22"/>
    </reaction>
</comment>
<dbReference type="InterPro" id="IPR013166">
    <property type="entry name" value="Citrate_lyase_ligase_C"/>
</dbReference>
<dbReference type="InterPro" id="IPR000182">
    <property type="entry name" value="GNAT_dom"/>
</dbReference>
<evidence type="ECO:0000313" key="11">
    <source>
        <dbReference type="Proteomes" id="UP000078225"/>
    </source>
</evidence>
<evidence type="ECO:0000256" key="1">
    <source>
        <dbReference type="ARBA" id="ARBA00022598"/>
    </source>
</evidence>
<dbReference type="PIRSF" id="PIRSF005751">
    <property type="entry name" value="Acet_citr_lig"/>
    <property type="match status" value="1"/>
</dbReference>
<dbReference type="RefSeq" id="WP_064596593.1">
    <property type="nucleotide sequence ID" value="NZ_LYRP01000006.1"/>
</dbReference>